<evidence type="ECO:0000313" key="2">
    <source>
        <dbReference type="Proteomes" id="UP000260025"/>
    </source>
</evidence>
<dbReference type="RefSeq" id="WP_117442908.1">
    <property type="nucleotide sequence ID" value="NZ_QVEV01000010.1"/>
</dbReference>
<proteinExistence type="predicted"/>
<reference evidence="1 2" key="1">
    <citation type="submission" date="2018-08" db="EMBL/GenBank/DDBJ databases">
        <title>A genome reference for cultivated species of the human gut microbiota.</title>
        <authorList>
            <person name="Zou Y."/>
            <person name="Xue W."/>
            <person name="Luo G."/>
        </authorList>
    </citation>
    <scope>NUCLEOTIDE SEQUENCE [LARGE SCALE GENOMIC DNA]</scope>
    <source>
        <strain evidence="1 2">OF01-2LB</strain>
    </source>
</reference>
<accession>A0A3E2VXK6</accession>
<dbReference type="EMBL" id="QVEV01000010">
    <property type="protein sequence ID" value="RGC16115.1"/>
    <property type="molecule type" value="Genomic_DNA"/>
</dbReference>
<comment type="caution">
    <text evidence="1">The sequence shown here is derived from an EMBL/GenBank/DDBJ whole genome shotgun (WGS) entry which is preliminary data.</text>
</comment>
<dbReference type="AlphaFoldDB" id="A0A3E2VXK6"/>
<name>A0A3E2VXK6_CLOIN</name>
<protein>
    <submittedName>
        <fullName evidence="1">Uncharacterized protein</fullName>
    </submittedName>
</protein>
<dbReference type="OrthoDB" id="10007499at2"/>
<gene>
    <name evidence="1" type="ORF">DXA38_09060</name>
</gene>
<organism evidence="1 2">
    <name type="scientific">Clostridium innocuum</name>
    <dbReference type="NCBI Taxonomy" id="1522"/>
    <lineage>
        <taxon>Bacteria</taxon>
        <taxon>Bacillati</taxon>
        <taxon>Bacillota</taxon>
        <taxon>Clostridia</taxon>
        <taxon>Eubacteriales</taxon>
        <taxon>Clostridiaceae</taxon>
        <taxon>Clostridium</taxon>
    </lineage>
</organism>
<evidence type="ECO:0000313" key="1">
    <source>
        <dbReference type="EMBL" id="RGC16115.1"/>
    </source>
</evidence>
<dbReference type="Proteomes" id="UP000260025">
    <property type="component" value="Unassembled WGS sequence"/>
</dbReference>
<sequence>MYNKIARKYIEEIINIKANGNEDTRIFPFDDNLFMLWKKDYTGLMSRIKKRAVAKAAQGYYDFKIGYLNDYGIFGTNKLTHINLFRALKTNNISFSDCYEIWKGTDPKELTSDVHALFLLRILFLFFLEQEINWGNFIWQRSSNFSSSKNIKTSPRTMLLGFLLQYYLADKETIKQLKSYEIKNTGSYSFGKGWSEYPYKRYFTLFNNCSNMKITFDEDLKNL</sequence>